<comment type="subcellular location">
    <subcellularLocation>
        <location evidence="1">Mitochondrion inner membrane</location>
        <topology evidence="1">Multi-pass membrane protein</topology>
    </subcellularLocation>
</comment>
<keyword evidence="10 15" id="KW-1133">Transmembrane helix</keyword>
<evidence type="ECO:0000313" key="17">
    <source>
        <dbReference type="EMBL" id="VDM37727.1"/>
    </source>
</evidence>
<proteinExistence type="inferred from homology"/>
<dbReference type="Gene3D" id="1.10.437.10">
    <property type="entry name" value="Blc2-like"/>
    <property type="match status" value="1"/>
</dbReference>
<dbReference type="PANTHER" id="PTHR10978:SF5">
    <property type="entry name" value="SUCCINATE DEHYDROGENASE CYTOCHROME B560 SUBUNIT, MITOCHONDRIAL"/>
    <property type="match status" value="1"/>
</dbReference>
<evidence type="ECO:0000256" key="1">
    <source>
        <dbReference type="ARBA" id="ARBA00004448"/>
    </source>
</evidence>
<comment type="pathway">
    <text evidence="2">Carbohydrate metabolism; tricarboxylic acid cycle.</text>
</comment>
<dbReference type="CDD" id="cd06845">
    <property type="entry name" value="Bcl-2_like"/>
    <property type="match status" value="1"/>
</dbReference>
<evidence type="ECO:0000256" key="5">
    <source>
        <dbReference type="ARBA" id="ARBA00022692"/>
    </source>
</evidence>
<evidence type="ECO:0000313" key="18">
    <source>
        <dbReference type="Proteomes" id="UP000050794"/>
    </source>
</evidence>
<keyword evidence="13 15" id="KW-0472">Membrane</keyword>
<keyword evidence="5 15" id="KW-0812">Transmembrane</keyword>
<name>A0A183UD37_TOXCA</name>
<evidence type="ECO:0000256" key="9">
    <source>
        <dbReference type="ARBA" id="ARBA00022946"/>
    </source>
</evidence>
<evidence type="ECO:0000256" key="15">
    <source>
        <dbReference type="SAM" id="Phobius"/>
    </source>
</evidence>
<comment type="similarity">
    <text evidence="3">Belongs to the Bcl-2 family.</text>
</comment>
<dbReference type="Gene3D" id="1.20.1300.10">
    <property type="entry name" value="Fumarate reductase/succinate dehydrogenase, transmembrane subunit"/>
    <property type="match status" value="1"/>
</dbReference>
<dbReference type="InterPro" id="IPR002475">
    <property type="entry name" value="Bcl2-like"/>
</dbReference>
<dbReference type="GO" id="GO:0006121">
    <property type="term" value="P:mitochondrial electron transport, succinate to ubiquinone"/>
    <property type="evidence" value="ECO:0007669"/>
    <property type="project" value="TreeGrafter"/>
</dbReference>
<dbReference type="GO" id="GO:0046872">
    <property type="term" value="F:metal ion binding"/>
    <property type="evidence" value="ECO:0007669"/>
    <property type="project" value="UniProtKB-KW"/>
</dbReference>
<gene>
    <name evidence="17" type="ORF">TCNE_LOCUS6407</name>
</gene>
<dbReference type="Pfam" id="PF01127">
    <property type="entry name" value="Sdh_cyt"/>
    <property type="match status" value="1"/>
</dbReference>
<dbReference type="GO" id="GO:0006915">
    <property type="term" value="P:apoptotic process"/>
    <property type="evidence" value="ECO:0007669"/>
    <property type="project" value="UniProtKB-UniRule"/>
</dbReference>
<evidence type="ECO:0000313" key="19">
    <source>
        <dbReference type="WBParaSite" id="TCNE_0000640701-mRNA-1"/>
    </source>
</evidence>
<dbReference type="WBParaSite" id="TCNE_0000640701-mRNA-1">
    <property type="protein sequence ID" value="TCNE_0000640701-mRNA-1"/>
    <property type="gene ID" value="TCNE_0000640701"/>
</dbReference>
<keyword evidence="11" id="KW-0408">Iron</keyword>
<dbReference type="SUPFAM" id="SSF81343">
    <property type="entry name" value="Fumarate reductase respiratory complex transmembrane subunits"/>
    <property type="match status" value="1"/>
</dbReference>
<dbReference type="InterPro" id="IPR018495">
    <property type="entry name" value="Succ_DH_cyt_bsu_CS"/>
</dbReference>
<evidence type="ECO:0000256" key="2">
    <source>
        <dbReference type="ARBA" id="ARBA00005163"/>
    </source>
</evidence>
<dbReference type="InterPro" id="IPR036834">
    <property type="entry name" value="Bcl-2-like_sf"/>
</dbReference>
<feature type="short sequence motif" description="BH4" evidence="14">
    <location>
        <begin position="215"/>
        <end position="234"/>
    </location>
</feature>
<dbReference type="InterPro" id="IPR003093">
    <property type="entry name" value="Bcl2_BH4"/>
</dbReference>
<dbReference type="PROSITE" id="PS50062">
    <property type="entry name" value="BCL2_FAMILY"/>
    <property type="match status" value="1"/>
</dbReference>
<dbReference type="InterPro" id="IPR026298">
    <property type="entry name" value="Bcl-2_fam"/>
</dbReference>
<dbReference type="InterPro" id="IPR034804">
    <property type="entry name" value="SQR/QFR_C/D"/>
</dbReference>
<protein>
    <submittedName>
        <fullName evidence="19">Succinate dehydrogenase cytochrome b560 subunit, mitochondrial</fullName>
    </submittedName>
</protein>
<feature type="transmembrane region" description="Helical" evidence="15">
    <location>
        <begin position="112"/>
        <end position="132"/>
    </location>
</feature>
<keyword evidence="12" id="KW-0496">Mitochondrion</keyword>
<evidence type="ECO:0000256" key="14">
    <source>
        <dbReference type="PROSITE-ProRule" id="PRU00025"/>
    </source>
</evidence>
<sequence length="413" mass="47238">MSLLPYNATATLCRVLRQNVKVARSLQISAARISAEKTPIQKWGWDYLMRQRALKRPISPHLTVYKPQMTWMVSGLHRVTGCAMAVTLLLGGVGFSVLPLDFTTFIEFIRGLHIPWVILDAFKFVIAFPIAFHTLNGIRFIGFDMAKGTDIPSIYRGAYVVLSLAALIALAVNQLTIWMEGTQSTSDVSHIGSESSAEIVDVEPLRDFEHDKYAIQGFVVDYFTYRLQLKDFEWAERPVLPYENLAEYEAMRDVALIFERRHSDELNRMVDQLLSDKYLSFQRYVEVVENFGRNDDESPAHMSYGRLVALISFGGVMVCRLAEEHMRSEISAVALYTSKFLEKRIQLSWAQDDRSWAKFVECAEMIKRRDSVRQREREECARARVRRWSWIGLATVGVVGIGAFTLTRAVLSR</sequence>
<evidence type="ECO:0000256" key="12">
    <source>
        <dbReference type="ARBA" id="ARBA00023128"/>
    </source>
</evidence>
<keyword evidence="6 14" id="KW-0053">Apoptosis</keyword>
<dbReference type="Pfam" id="PF02180">
    <property type="entry name" value="BH4"/>
    <property type="match status" value="1"/>
</dbReference>
<evidence type="ECO:0000256" key="7">
    <source>
        <dbReference type="ARBA" id="ARBA00022723"/>
    </source>
</evidence>
<dbReference type="PROSITE" id="PS50063">
    <property type="entry name" value="BH4_2"/>
    <property type="match status" value="1"/>
</dbReference>
<feature type="domain" description="Apoptosis regulator Bcl-2 family BH4" evidence="16">
    <location>
        <begin position="215"/>
        <end position="234"/>
    </location>
</feature>
<keyword evidence="7" id="KW-0479">Metal-binding</keyword>
<evidence type="ECO:0000256" key="10">
    <source>
        <dbReference type="ARBA" id="ARBA00022989"/>
    </source>
</evidence>
<dbReference type="NCBIfam" id="TIGR02970">
    <property type="entry name" value="succ_dehyd_cytB"/>
    <property type="match status" value="1"/>
</dbReference>
<dbReference type="CDD" id="cd03499">
    <property type="entry name" value="SQR_TypeC_SdhC"/>
    <property type="match status" value="1"/>
</dbReference>
<dbReference type="PROSITE" id="PS01000">
    <property type="entry name" value="SDH_CYT_1"/>
    <property type="match status" value="1"/>
</dbReference>
<dbReference type="PANTHER" id="PTHR10978">
    <property type="entry name" value="SUCCINATE DEHYDROGENASE CYTOCHROME B560 SUBUNIT"/>
    <property type="match status" value="1"/>
</dbReference>
<dbReference type="GO" id="GO:0005743">
    <property type="term" value="C:mitochondrial inner membrane"/>
    <property type="evidence" value="ECO:0007669"/>
    <property type="project" value="UniProtKB-SubCell"/>
</dbReference>
<reference evidence="19" key="1">
    <citation type="submission" date="2016-06" db="UniProtKB">
        <authorList>
            <consortium name="WormBaseParasite"/>
        </authorList>
    </citation>
    <scope>IDENTIFICATION</scope>
</reference>
<dbReference type="SUPFAM" id="SSF56854">
    <property type="entry name" value="Bcl-2 inhibitors of programmed cell death"/>
    <property type="match status" value="1"/>
</dbReference>
<evidence type="ECO:0000256" key="8">
    <source>
        <dbReference type="ARBA" id="ARBA00022792"/>
    </source>
</evidence>
<dbReference type="Proteomes" id="UP000050794">
    <property type="component" value="Unassembled WGS sequence"/>
</dbReference>
<dbReference type="InterPro" id="IPR046371">
    <property type="entry name" value="Bcl-2_BH1-3"/>
</dbReference>
<keyword evidence="18" id="KW-1185">Reference proteome</keyword>
<evidence type="ECO:0000256" key="13">
    <source>
        <dbReference type="ARBA" id="ARBA00023136"/>
    </source>
</evidence>
<dbReference type="FunFam" id="1.20.1300.10:FF:000011">
    <property type="entry name" value="Succinate dehydrogenase cytochrome b560 subunit"/>
    <property type="match status" value="1"/>
</dbReference>
<dbReference type="InterPro" id="IPR000701">
    <property type="entry name" value="SuccDH_FuR_B_TM-su"/>
</dbReference>
<dbReference type="GO" id="GO:0009055">
    <property type="term" value="F:electron transfer activity"/>
    <property type="evidence" value="ECO:0007669"/>
    <property type="project" value="InterPro"/>
</dbReference>
<dbReference type="SMART" id="SM00337">
    <property type="entry name" value="BCL"/>
    <property type="match status" value="1"/>
</dbReference>
<dbReference type="Pfam" id="PF00452">
    <property type="entry name" value="Bcl-2"/>
    <property type="match status" value="1"/>
</dbReference>
<evidence type="ECO:0000256" key="4">
    <source>
        <dbReference type="ARBA" id="ARBA00022617"/>
    </source>
</evidence>
<organism evidence="18 19">
    <name type="scientific">Toxocara canis</name>
    <name type="common">Canine roundworm</name>
    <dbReference type="NCBI Taxonomy" id="6265"/>
    <lineage>
        <taxon>Eukaryota</taxon>
        <taxon>Metazoa</taxon>
        <taxon>Ecdysozoa</taxon>
        <taxon>Nematoda</taxon>
        <taxon>Chromadorea</taxon>
        <taxon>Rhabditida</taxon>
        <taxon>Spirurina</taxon>
        <taxon>Ascaridomorpha</taxon>
        <taxon>Ascaridoidea</taxon>
        <taxon>Toxocaridae</taxon>
        <taxon>Toxocara</taxon>
    </lineage>
</organism>
<dbReference type="GO" id="GO:0006099">
    <property type="term" value="P:tricarboxylic acid cycle"/>
    <property type="evidence" value="ECO:0007669"/>
    <property type="project" value="InterPro"/>
</dbReference>
<evidence type="ECO:0000256" key="3">
    <source>
        <dbReference type="ARBA" id="ARBA00009458"/>
    </source>
</evidence>
<dbReference type="AlphaFoldDB" id="A0A183UD37"/>
<keyword evidence="8" id="KW-0999">Mitochondrion inner membrane</keyword>
<reference evidence="17 18" key="2">
    <citation type="submission" date="2018-11" db="EMBL/GenBank/DDBJ databases">
        <authorList>
            <consortium name="Pathogen Informatics"/>
        </authorList>
    </citation>
    <scope>NUCLEOTIDE SEQUENCE [LARGE SCALE GENOMIC DNA]</scope>
</reference>
<feature type="transmembrane region" description="Helical" evidence="15">
    <location>
        <begin position="79"/>
        <end position="100"/>
    </location>
</feature>
<feature type="transmembrane region" description="Helical" evidence="15">
    <location>
        <begin position="390"/>
        <end position="411"/>
    </location>
</feature>
<evidence type="ECO:0000259" key="16">
    <source>
        <dbReference type="PROSITE" id="PS50063"/>
    </source>
</evidence>
<dbReference type="PROSITE" id="PS01001">
    <property type="entry name" value="SDH_CYT_2"/>
    <property type="match status" value="1"/>
</dbReference>
<dbReference type="GO" id="GO:0042981">
    <property type="term" value="P:regulation of apoptotic process"/>
    <property type="evidence" value="ECO:0007669"/>
    <property type="project" value="InterPro"/>
</dbReference>
<feature type="transmembrane region" description="Helical" evidence="15">
    <location>
        <begin position="153"/>
        <end position="172"/>
    </location>
</feature>
<dbReference type="EMBL" id="UYWY01019489">
    <property type="protein sequence ID" value="VDM37727.1"/>
    <property type="molecule type" value="Genomic_DNA"/>
</dbReference>
<evidence type="ECO:0000256" key="11">
    <source>
        <dbReference type="ARBA" id="ARBA00023004"/>
    </source>
</evidence>
<accession>A0A183UD37</accession>
<keyword evidence="4" id="KW-0349">Heme</keyword>
<keyword evidence="9" id="KW-0809">Transit peptide</keyword>
<evidence type="ECO:0000256" key="6">
    <source>
        <dbReference type="ARBA" id="ARBA00022703"/>
    </source>
</evidence>
<dbReference type="InterPro" id="IPR014314">
    <property type="entry name" value="Succ_DH_cytb556"/>
</dbReference>